<keyword evidence="5" id="KW-0406">Ion transport</keyword>
<proteinExistence type="inferred from homology"/>
<dbReference type="NCBIfam" id="TIGR01146">
    <property type="entry name" value="ATPsyn_F1gamma"/>
    <property type="match status" value="1"/>
</dbReference>
<dbReference type="GO" id="GO:0045259">
    <property type="term" value="C:proton-transporting ATP synthase complex"/>
    <property type="evidence" value="ECO:0007669"/>
    <property type="project" value="UniProtKB-KW"/>
</dbReference>
<dbReference type="PRINTS" id="PR00126">
    <property type="entry name" value="ATPASEGAMMA"/>
</dbReference>
<dbReference type="InterPro" id="IPR035968">
    <property type="entry name" value="ATP_synth_F1_ATPase_gsu"/>
</dbReference>
<evidence type="ECO:0000256" key="7">
    <source>
        <dbReference type="ARBA" id="ARBA00023196"/>
    </source>
</evidence>
<evidence type="ECO:0000256" key="8">
    <source>
        <dbReference type="ARBA" id="ARBA00023310"/>
    </source>
</evidence>
<dbReference type="CDD" id="cd12151">
    <property type="entry name" value="F1-ATPase_gamma"/>
    <property type="match status" value="1"/>
</dbReference>
<evidence type="ECO:0000256" key="3">
    <source>
        <dbReference type="ARBA" id="ARBA00022448"/>
    </source>
</evidence>
<dbReference type="GO" id="GO:0046933">
    <property type="term" value="F:proton-transporting ATP synthase activity, rotational mechanism"/>
    <property type="evidence" value="ECO:0007669"/>
    <property type="project" value="InterPro"/>
</dbReference>
<dbReference type="Gene3D" id="3.40.1380.10">
    <property type="match status" value="1"/>
</dbReference>
<keyword evidence="9" id="KW-0378">Hydrolase</keyword>
<evidence type="ECO:0000256" key="6">
    <source>
        <dbReference type="ARBA" id="ARBA00023136"/>
    </source>
</evidence>
<evidence type="ECO:0000313" key="9">
    <source>
        <dbReference type="EMBL" id="CUV03509.1"/>
    </source>
</evidence>
<organism evidence="9">
    <name type="scientific">hydrothermal vent metagenome</name>
    <dbReference type="NCBI Taxonomy" id="652676"/>
    <lineage>
        <taxon>unclassified sequences</taxon>
        <taxon>metagenomes</taxon>
        <taxon>ecological metagenomes</taxon>
    </lineage>
</organism>
<keyword evidence="8" id="KW-0066">ATP synthesis</keyword>
<dbReference type="EMBL" id="FAXA01000430">
    <property type="protein sequence ID" value="CUV03509.1"/>
    <property type="molecule type" value="Genomic_DNA"/>
</dbReference>
<dbReference type="EC" id="3.6.3.14" evidence="9"/>
<dbReference type="SUPFAM" id="SSF52943">
    <property type="entry name" value="ATP synthase (F1-ATPase), gamma subunit"/>
    <property type="match status" value="1"/>
</dbReference>
<dbReference type="HAMAP" id="MF_00815">
    <property type="entry name" value="ATP_synth_gamma_bact"/>
    <property type="match status" value="1"/>
</dbReference>
<keyword evidence="7" id="KW-0139">CF(1)</keyword>
<protein>
    <submittedName>
        <fullName evidence="9">ATP synthase gamma chain</fullName>
        <ecNumber evidence="9">3.6.3.14</ecNumber>
    </submittedName>
</protein>
<comment type="subcellular location">
    <subcellularLocation>
        <location evidence="1">Membrane</location>
        <topology evidence="1">Peripheral membrane protein</topology>
    </subcellularLocation>
</comment>
<keyword evidence="6" id="KW-0472">Membrane</keyword>
<dbReference type="Gene3D" id="1.10.287.80">
    <property type="entry name" value="ATP synthase, gamma subunit, helix hairpin domain"/>
    <property type="match status" value="1"/>
</dbReference>
<dbReference type="Pfam" id="PF00231">
    <property type="entry name" value="ATP-synt"/>
    <property type="match status" value="1"/>
</dbReference>
<evidence type="ECO:0000256" key="2">
    <source>
        <dbReference type="ARBA" id="ARBA00007681"/>
    </source>
</evidence>
<comment type="similarity">
    <text evidence="2">Belongs to the ATPase gamma chain family.</text>
</comment>
<evidence type="ECO:0000256" key="4">
    <source>
        <dbReference type="ARBA" id="ARBA00022781"/>
    </source>
</evidence>
<dbReference type="PANTHER" id="PTHR11693">
    <property type="entry name" value="ATP SYNTHASE GAMMA CHAIN"/>
    <property type="match status" value="1"/>
</dbReference>
<gene>
    <name evidence="9" type="ORF">MGWOODY_Clf1681</name>
</gene>
<evidence type="ECO:0000256" key="1">
    <source>
        <dbReference type="ARBA" id="ARBA00004170"/>
    </source>
</evidence>
<dbReference type="GO" id="GO:0016787">
    <property type="term" value="F:hydrolase activity"/>
    <property type="evidence" value="ECO:0007669"/>
    <property type="project" value="UniProtKB-KW"/>
</dbReference>
<dbReference type="InterPro" id="IPR000131">
    <property type="entry name" value="ATP_synth_F1_gsu"/>
</dbReference>
<keyword evidence="4" id="KW-0375">Hydrogen ion transport</keyword>
<evidence type="ECO:0000256" key="5">
    <source>
        <dbReference type="ARBA" id="ARBA00023065"/>
    </source>
</evidence>
<keyword evidence="3" id="KW-0813">Transport</keyword>
<sequence length="287" mass="31501">MPSVRDIRRRIRSVDNTAKVTNAMSLIAASKMRRAQNSVLEGRPYSVKIQEVIAHLAAQPMDDESSAQPLLAVRPVEKTTVLMISPDRGLCGGLHANLNRRVGQFILNQEVPVQAIAVGRKGRDFMARTNQDLKATFTDLGETPLLVDTHAISHMVIDSYCDGEADEVYLAYTQFVSTMVQEPVIEKLLPITPAELTASESVGYIYEPGNLAVLQNLLPRFVEMQIYHAILEAIASEQSARMVAMRAATDNASELAGDLTLTMNKLRQESITNELLDLIGGQIALEG</sequence>
<name>A0A160VBF9_9ZZZZ</name>
<dbReference type="PANTHER" id="PTHR11693:SF22">
    <property type="entry name" value="ATP SYNTHASE SUBUNIT GAMMA, MITOCHONDRIAL"/>
    <property type="match status" value="1"/>
</dbReference>
<reference evidence="9" key="1">
    <citation type="submission" date="2015-10" db="EMBL/GenBank/DDBJ databases">
        <authorList>
            <person name="Gilbert D.G."/>
        </authorList>
    </citation>
    <scope>NUCLEOTIDE SEQUENCE</scope>
</reference>
<accession>A0A160VBF9</accession>
<dbReference type="AlphaFoldDB" id="A0A160VBF9"/>